<sequence>MTLSSFALLAPLSLRRHHACKCLVVSWQQVCNTTLYIPGLGASRCSGMLAHPGQPVSVFAFTVLPRMTAPPDAPVGPFGSWH</sequence>
<accession>A0A2C5YJQ6</accession>
<organism evidence="1 2">
    <name type="scientific">Ophiocordyceps australis</name>
    <dbReference type="NCBI Taxonomy" id="1399860"/>
    <lineage>
        <taxon>Eukaryota</taxon>
        <taxon>Fungi</taxon>
        <taxon>Dikarya</taxon>
        <taxon>Ascomycota</taxon>
        <taxon>Pezizomycotina</taxon>
        <taxon>Sordariomycetes</taxon>
        <taxon>Hypocreomycetidae</taxon>
        <taxon>Hypocreales</taxon>
        <taxon>Ophiocordycipitaceae</taxon>
        <taxon>Ophiocordyceps</taxon>
    </lineage>
</organism>
<name>A0A2C5YJQ6_9HYPO</name>
<evidence type="ECO:0000313" key="1">
    <source>
        <dbReference type="EMBL" id="PHH67936.1"/>
    </source>
</evidence>
<reference evidence="1 2" key="1">
    <citation type="submission" date="2017-06" db="EMBL/GenBank/DDBJ databases">
        <title>Ant-infecting Ophiocordyceps genomes reveal a high diversity of potential behavioral manipulation genes and a possible major role for enterotoxins.</title>
        <authorList>
            <person name="De Bekker C."/>
            <person name="Evans H.C."/>
            <person name="Brachmann A."/>
            <person name="Hughes D.P."/>
        </authorList>
    </citation>
    <scope>NUCLEOTIDE SEQUENCE [LARGE SCALE GENOMIC DNA]</scope>
    <source>
        <strain evidence="1 2">1348a</strain>
    </source>
</reference>
<keyword evidence="2" id="KW-1185">Reference proteome</keyword>
<dbReference type="AlphaFoldDB" id="A0A2C5YJQ6"/>
<dbReference type="EMBL" id="NJEU01001265">
    <property type="protein sequence ID" value="PHH67936.1"/>
    <property type="molecule type" value="Genomic_DNA"/>
</dbReference>
<dbReference type="Proteomes" id="UP000224854">
    <property type="component" value="Unassembled WGS sequence"/>
</dbReference>
<gene>
    <name evidence="1" type="ORF">CDD82_984</name>
</gene>
<protein>
    <submittedName>
        <fullName evidence="1">Uncharacterized protein</fullName>
    </submittedName>
</protein>
<proteinExistence type="predicted"/>
<comment type="caution">
    <text evidence="1">The sequence shown here is derived from an EMBL/GenBank/DDBJ whole genome shotgun (WGS) entry which is preliminary data.</text>
</comment>
<evidence type="ECO:0000313" key="2">
    <source>
        <dbReference type="Proteomes" id="UP000224854"/>
    </source>
</evidence>